<dbReference type="AlphaFoldDB" id="A0A9X1MEJ6"/>
<evidence type="ECO:0000313" key="1">
    <source>
        <dbReference type="EMBL" id="MCC3297517.1"/>
    </source>
</evidence>
<sequence>MVLAWLARFVRFAWMPGVTGMPGFRSVSVSVAMAVTVAVAGRVAGAMSVSWGGGC</sequence>
<dbReference type="Proteomes" id="UP001139158">
    <property type="component" value="Unassembled WGS sequence"/>
</dbReference>
<dbReference type="RefSeq" id="WP_227895404.1">
    <property type="nucleotide sequence ID" value="NZ_CP099466.1"/>
</dbReference>
<proteinExistence type="predicted"/>
<comment type="caution">
    <text evidence="1">The sequence shown here is derived from an EMBL/GenBank/DDBJ whole genome shotgun (WGS) entry which is preliminary data.</text>
</comment>
<reference evidence="1" key="1">
    <citation type="submission" date="2021-10" db="EMBL/GenBank/DDBJ databases">
        <title>Novel species in genus Arthrobacter.</title>
        <authorList>
            <person name="Liu Y."/>
        </authorList>
    </citation>
    <scope>NUCLEOTIDE SEQUENCE</scope>
    <source>
        <strain evidence="1">Zg-Y453</strain>
    </source>
</reference>
<evidence type="ECO:0000313" key="2">
    <source>
        <dbReference type="Proteomes" id="UP001139158"/>
    </source>
</evidence>
<gene>
    <name evidence="1" type="ORF">LJ757_06815</name>
</gene>
<keyword evidence="2" id="KW-1185">Reference proteome</keyword>
<dbReference type="EMBL" id="JAJFZV010000005">
    <property type="protein sequence ID" value="MCC3297517.1"/>
    <property type="molecule type" value="Genomic_DNA"/>
</dbReference>
<organism evidence="1 2">
    <name type="scientific">Arthrobacter caoxuetaonis</name>
    <dbReference type="NCBI Taxonomy" id="2886935"/>
    <lineage>
        <taxon>Bacteria</taxon>
        <taxon>Bacillati</taxon>
        <taxon>Actinomycetota</taxon>
        <taxon>Actinomycetes</taxon>
        <taxon>Micrococcales</taxon>
        <taxon>Micrococcaceae</taxon>
        <taxon>Arthrobacter</taxon>
    </lineage>
</organism>
<protein>
    <submittedName>
        <fullName evidence="1">Uncharacterized protein</fullName>
    </submittedName>
</protein>
<name>A0A9X1MEJ6_9MICC</name>
<accession>A0A9X1MEJ6</accession>